<dbReference type="InterPro" id="IPR052376">
    <property type="entry name" value="Oxidative_Scav/Glycosyltrans"/>
</dbReference>
<feature type="coiled-coil region" evidence="1">
    <location>
        <begin position="57"/>
        <end position="178"/>
    </location>
</feature>
<gene>
    <name evidence="4" type="ORF">GCM10023320_28190</name>
</gene>
<protein>
    <submittedName>
        <fullName evidence="4">C4-type zinc ribbon domain-containing protein</fullName>
    </submittedName>
</protein>
<comment type="caution">
    <text evidence="4">The sequence shown here is derived from an EMBL/GenBank/DDBJ whole genome shotgun (WGS) entry which is preliminary data.</text>
</comment>
<dbReference type="Gene3D" id="1.10.287.1490">
    <property type="match status" value="1"/>
</dbReference>
<keyword evidence="5" id="KW-1185">Reference proteome</keyword>
<dbReference type="Pfam" id="PF24481">
    <property type="entry name" value="CT398_CC"/>
    <property type="match status" value="1"/>
</dbReference>
<evidence type="ECO:0000259" key="3">
    <source>
        <dbReference type="Pfam" id="PF24481"/>
    </source>
</evidence>
<feature type="domain" description="C4-type zinc ribbon" evidence="2">
    <location>
        <begin position="223"/>
        <end position="257"/>
    </location>
</feature>
<evidence type="ECO:0000313" key="5">
    <source>
        <dbReference type="Proteomes" id="UP001500804"/>
    </source>
</evidence>
<dbReference type="Proteomes" id="UP001500804">
    <property type="component" value="Unassembled WGS sequence"/>
</dbReference>
<dbReference type="InterPro" id="IPR056003">
    <property type="entry name" value="CT398_CC_hairpin"/>
</dbReference>
<evidence type="ECO:0000313" key="4">
    <source>
        <dbReference type="EMBL" id="GAA5120627.1"/>
    </source>
</evidence>
<evidence type="ECO:0000259" key="2">
    <source>
        <dbReference type="Pfam" id="PF02591"/>
    </source>
</evidence>
<reference evidence="5" key="1">
    <citation type="journal article" date="2019" name="Int. J. Syst. Evol. Microbiol.">
        <title>The Global Catalogue of Microorganisms (GCM) 10K type strain sequencing project: providing services to taxonomists for standard genome sequencing and annotation.</title>
        <authorList>
            <consortium name="The Broad Institute Genomics Platform"/>
            <consortium name="The Broad Institute Genome Sequencing Center for Infectious Disease"/>
            <person name="Wu L."/>
            <person name="Ma J."/>
        </authorList>
    </citation>
    <scope>NUCLEOTIDE SEQUENCE [LARGE SCALE GENOMIC DNA]</scope>
    <source>
        <strain evidence="5">JCM 18302</strain>
    </source>
</reference>
<dbReference type="PANTHER" id="PTHR39082:SF1">
    <property type="entry name" value="SCAVENGER RECEPTOR CLASS A MEMBER 3"/>
    <property type="match status" value="1"/>
</dbReference>
<sequence>MRARRGAVASGSAFARKDRLVKADPAVQRRLLDLAEVDAELSRLAHRRRTLPEHAELTAAEAAVREAKDKLVEVETAAGDLDRDIRRLERDVDGVRSRTERDNQLLAGAGIGAKQATELQHELETLARRQAVLEDEQLEIMEQREAVGTDVDHSREVLAAAERELTAVTERRDSALVDIDTSEAGRRRAREEVLATLTADVLAVYERRREQRGVGAAALVSRRCQACRLELDRTAISELKAAPADELVYCEECGVILVRTEGSGL</sequence>
<name>A0ABP9NHP7_9PSEU</name>
<keyword evidence="1" id="KW-0175">Coiled coil</keyword>
<dbReference type="PANTHER" id="PTHR39082">
    <property type="entry name" value="PHOSPHOLIPASE C-BETA-2-RELATED"/>
    <property type="match status" value="1"/>
</dbReference>
<accession>A0ABP9NHP7</accession>
<evidence type="ECO:0000256" key="1">
    <source>
        <dbReference type="SAM" id="Coils"/>
    </source>
</evidence>
<proteinExistence type="predicted"/>
<dbReference type="InterPro" id="IPR003743">
    <property type="entry name" value="Zf-RING_7"/>
</dbReference>
<dbReference type="EMBL" id="BAABJO010000009">
    <property type="protein sequence ID" value="GAA5120627.1"/>
    <property type="molecule type" value="Genomic_DNA"/>
</dbReference>
<feature type="domain" description="CT398-like coiled coil hairpin" evidence="3">
    <location>
        <begin position="34"/>
        <end position="213"/>
    </location>
</feature>
<organism evidence="4 5">
    <name type="scientific">Pseudonocardia adelaidensis</name>
    <dbReference type="NCBI Taxonomy" id="648754"/>
    <lineage>
        <taxon>Bacteria</taxon>
        <taxon>Bacillati</taxon>
        <taxon>Actinomycetota</taxon>
        <taxon>Actinomycetes</taxon>
        <taxon>Pseudonocardiales</taxon>
        <taxon>Pseudonocardiaceae</taxon>
        <taxon>Pseudonocardia</taxon>
    </lineage>
</organism>
<dbReference type="Pfam" id="PF02591">
    <property type="entry name" value="Zn_ribbon_9"/>
    <property type="match status" value="1"/>
</dbReference>